<keyword evidence="3" id="KW-0256">Endoplasmic reticulum</keyword>
<evidence type="ECO:0000256" key="6">
    <source>
        <dbReference type="SAM" id="Phobius"/>
    </source>
</evidence>
<feature type="non-terminal residue" evidence="7">
    <location>
        <position position="139"/>
    </location>
</feature>
<dbReference type="InterPro" id="IPR024512">
    <property type="entry name" value="Ser_palmitoyltrfase_ssu-like"/>
</dbReference>
<proteinExistence type="predicted"/>
<keyword evidence="2 6" id="KW-0812">Transmembrane</keyword>
<dbReference type="EMBL" id="JAVRRR010001449">
    <property type="protein sequence ID" value="KAK5139036.1"/>
    <property type="molecule type" value="Genomic_DNA"/>
</dbReference>
<feature type="transmembrane region" description="Helical" evidence="6">
    <location>
        <begin position="59"/>
        <end position="80"/>
    </location>
</feature>
<accession>A0ABR0KVP9</accession>
<gene>
    <name evidence="7" type="ORF">LTR32_007615</name>
</gene>
<evidence type="ECO:0000256" key="3">
    <source>
        <dbReference type="ARBA" id="ARBA00022824"/>
    </source>
</evidence>
<reference evidence="7 8" key="1">
    <citation type="submission" date="2023-08" db="EMBL/GenBank/DDBJ databases">
        <title>Black Yeasts Isolated from many extreme environments.</title>
        <authorList>
            <person name="Coleine C."/>
            <person name="Stajich J.E."/>
            <person name="Selbmann L."/>
        </authorList>
    </citation>
    <scope>NUCLEOTIDE SEQUENCE [LARGE SCALE GENOMIC DNA]</scope>
    <source>
        <strain evidence="7 8">CCFEE 5386</strain>
    </source>
</reference>
<evidence type="ECO:0000256" key="2">
    <source>
        <dbReference type="ARBA" id="ARBA00022692"/>
    </source>
</evidence>
<evidence type="ECO:0000313" key="8">
    <source>
        <dbReference type="Proteomes" id="UP001308179"/>
    </source>
</evidence>
<feature type="transmembrane region" description="Helical" evidence="6">
    <location>
        <begin position="12"/>
        <end position="29"/>
    </location>
</feature>
<evidence type="ECO:0000256" key="1">
    <source>
        <dbReference type="ARBA" id="ARBA00004477"/>
    </source>
</evidence>
<evidence type="ECO:0000256" key="4">
    <source>
        <dbReference type="ARBA" id="ARBA00022989"/>
    </source>
</evidence>
<name>A0ABR0KVP9_9PEZI</name>
<keyword evidence="4 6" id="KW-1133">Transmembrane helix</keyword>
<evidence type="ECO:0000256" key="5">
    <source>
        <dbReference type="ARBA" id="ARBA00023136"/>
    </source>
</evidence>
<dbReference type="Pfam" id="PF11779">
    <property type="entry name" value="SPT_ssu-like"/>
    <property type="match status" value="1"/>
</dbReference>
<comment type="subcellular location">
    <subcellularLocation>
        <location evidence="1">Endoplasmic reticulum membrane</location>
        <topology evidence="1">Multi-pass membrane protein</topology>
    </subcellularLocation>
</comment>
<sequence length="139" mass="15294">MDFLPTTPTHYLALSLPLLAILLAFLLLQPTNLVKWLQKKNYQYEVTFSLYMLTPTEKFVFNSILFLTISMLSTACILYLPDHVVEVSRRGYYYFAGDAPPEHLGEVAAKASEAVRDAATGLAESVSSAAWGAASAGQE</sequence>
<keyword evidence="8" id="KW-1185">Reference proteome</keyword>
<protein>
    <submittedName>
        <fullName evidence="7">Uncharacterized protein</fullName>
    </submittedName>
</protein>
<evidence type="ECO:0000313" key="7">
    <source>
        <dbReference type="EMBL" id="KAK5139036.1"/>
    </source>
</evidence>
<comment type="caution">
    <text evidence="7">The sequence shown here is derived from an EMBL/GenBank/DDBJ whole genome shotgun (WGS) entry which is preliminary data.</text>
</comment>
<keyword evidence="5 6" id="KW-0472">Membrane</keyword>
<organism evidence="7 8">
    <name type="scientific">Rachicladosporium monterosium</name>
    <dbReference type="NCBI Taxonomy" id="1507873"/>
    <lineage>
        <taxon>Eukaryota</taxon>
        <taxon>Fungi</taxon>
        <taxon>Dikarya</taxon>
        <taxon>Ascomycota</taxon>
        <taxon>Pezizomycotina</taxon>
        <taxon>Dothideomycetes</taxon>
        <taxon>Dothideomycetidae</taxon>
        <taxon>Cladosporiales</taxon>
        <taxon>Cladosporiaceae</taxon>
        <taxon>Rachicladosporium</taxon>
    </lineage>
</organism>
<dbReference type="Proteomes" id="UP001308179">
    <property type="component" value="Unassembled WGS sequence"/>
</dbReference>